<name>A0A167NEX7_PHYB8</name>
<sequence length="440" mass="50440">MLHKKLEEYNSAFEKIMEELEEPEMPEDPKSSAPEESNDENEADIVGVIHFAWLKQEGSTTLKLFQYFLVIYEKDTDPYVTVDVLKIMSGFDLMTKPSSKAHSAPSIYASNSLYARPAIENPVPLMVFPYSLLRKYLVTTFPQSQTDMLGEADGTFVNHANSLMLTLNVYWFKLFEGRIYTGGALYLLISNFPKEDQMRPENIILVDVMPDCYGSIAVRTTKFPNGTTVYTAIMYVASKISAARNTAGFTEHDIKINYVWHVNENWESRTEEMISIYDNMWFCTESDVERENLEKQNGMQFSKLHRLHDLFEIPLYFSAAVIARIQCFADDIPLPPEYTVLFEKTNLAKTCRKLKGPLNKYLHIDYAGQPLGVAQVLSESHLLCLQCIDNDYPPALPFDLPMFQQVINSLWYNVIGTKTLPPTTMPLKLQNLNTMKYDYS</sequence>
<evidence type="ECO:0000313" key="2">
    <source>
        <dbReference type="EMBL" id="OAD75739.1"/>
    </source>
</evidence>
<organism evidence="2 3">
    <name type="scientific">Phycomyces blakesleeanus (strain ATCC 8743b / DSM 1359 / FGSC 10004 / NBRC 33097 / NRRL 1555)</name>
    <dbReference type="NCBI Taxonomy" id="763407"/>
    <lineage>
        <taxon>Eukaryota</taxon>
        <taxon>Fungi</taxon>
        <taxon>Fungi incertae sedis</taxon>
        <taxon>Mucoromycota</taxon>
        <taxon>Mucoromycotina</taxon>
        <taxon>Mucoromycetes</taxon>
        <taxon>Mucorales</taxon>
        <taxon>Phycomycetaceae</taxon>
        <taxon>Phycomyces</taxon>
    </lineage>
</organism>
<protein>
    <submittedName>
        <fullName evidence="2">Uncharacterized protein</fullName>
    </submittedName>
</protein>
<keyword evidence="3" id="KW-1185">Reference proteome</keyword>
<evidence type="ECO:0000256" key="1">
    <source>
        <dbReference type="SAM" id="MobiDB-lite"/>
    </source>
</evidence>
<dbReference type="OrthoDB" id="7549404at2759"/>
<proteinExistence type="predicted"/>
<reference evidence="3" key="1">
    <citation type="submission" date="2015-06" db="EMBL/GenBank/DDBJ databases">
        <title>Expansion of signal transduction pathways in fungi by whole-genome duplication.</title>
        <authorList>
            <consortium name="DOE Joint Genome Institute"/>
            <person name="Corrochano L.M."/>
            <person name="Kuo A."/>
            <person name="Marcet-Houben M."/>
            <person name="Polaino S."/>
            <person name="Salamov A."/>
            <person name="Villalobos J.M."/>
            <person name="Alvarez M.I."/>
            <person name="Avalos J."/>
            <person name="Benito E.P."/>
            <person name="Benoit I."/>
            <person name="Burger G."/>
            <person name="Camino L.P."/>
            <person name="Canovas D."/>
            <person name="Cerda-Olmedo E."/>
            <person name="Cheng J.-F."/>
            <person name="Dominguez A."/>
            <person name="Elias M."/>
            <person name="Eslava A.P."/>
            <person name="Glaser F."/>
            <person name="Grimwood J."/>
            <person name="Gutierrez G."/>
            <person name="Heitman J."/>
            <person name="Henrissat B."/>
            <person name="Iturriaga E.A."/>
            <person name="Lang B.F."/>
            <person name="Lavin J.L."/>
            <person name="Lee S."/>
            <person name="Li W."/>
            <person name="Lindquist E."/>
            <person name="Lopez-Garcia S."/>
            <person name="Luque E.M."/>
            <person name="Marcos A.T."/>
            <person name="Martin J."/>
            <person name="McCluskey K."/>
            <person name="Medina H.R."/>
            <person name="Miralles-Duran A."/>
            <person name="Miyazaki A."/>
            <person name="Munoz-Torres E."/>
            <person name="Oguiza J.A."/>
            <person name="Ohm R."/>
            <person name="Olmedo M."/>
            <person name="Orejas M."/>
            <person name="Ortiz-Castellanos L."/>
            <person name="Pisabarro A.G."/>
            <person name="Rodriguez-Romero J."/>
            <person name="Ruiz-Herrera J."/>
            <person name="Ruiz-Vazquez R."/>
            <person name="Sanz C."/>
            <person name="Schackwitz W."/>
            <person name="Schmutz J."/>
            <person name="Shahriari M."/>
            <person name="Shelest E."/>
            <person name="Silva-Franco F."/>
            <person name="Soanes D."/>
            <person name="Syed K."/>
            <person name="Tagua V.G."/>
            <person name="Talbot N.J."/>
            <person name="Thon M."/>
            <person name="De vries R.P."/>
            <person name="Wiebenga A."/>
            <person name="Yadav J.S."/>
            <person name="Braun E.L."/>
            <person name="Baker S."/>
            <person name="Garre V."/>
            <person name="Horwitz B."/>
            <person name="Torres-Martinez S."/>
            <person name="Idnurm A."/>
            <person name="Herrera-Estrella A."/>
            <person name="Gabaldon T."/>
            <person name="Grigoriev I.V."/>
        </authorList>
    </citation>
    <scope>NUCLEOTIDE SEQUENCE [LARGE SCALE GENOMIC DNA]</scope>
    <source>
        <strain evidence="3">NRRL 1555(-)</strain>
    </source>
</reference>
<dbReference type="AlphaFoldDB" id="A0A167NEX7"/>
<dbReference type="EMBL" id="KV440977">
    <property type="protein sequence ID" value="OAD75739.1"/>
    <property type="molecule type" value="Genomic_DNA"/>
</dbReference>
<dbReference type="GeneID" id="28992029"/>
<gene>
    <name evidence="2" type="ORF">PHYBLDRAFT_143988</name>
</gene>
<accession>A0A167NEX7</accession>
<dbReference type="Proteomes" id="UP000077315">
    <property type="component" value="Unassembled WGS sequence"/>
</dbReference>
<feature type="region of interest" description="Disordered" evidence="1">
    <location>
        <begin position="16"/>
        <end position="39"/>
    </location>
</feature>
<dbReference type="VEuPathDB" id="FungiDB:PHYBLDRAFT_143988"/>
<dbReference type="RefSeq" id="XP_018293779.1">
    <property type="nucleotide sequence ID" value="XM_018431123.1"/>
</dbReference>
<evidence type="ECO:0000313" key="3">
    <source>
        <dbReference type="Proteomes" id="UP000077315"/>
    </source>
</evidence>
<dbReference type="InParanoid" id="A0A167NEX7"/>